<dbReference type="Pfam" id="PF00743">
    <property type="entry name" value="FMO-like"/>
    <property type="match status" value="1"/>
</dbReference>
<dbReference type="GO" id="GO:0050660">
    <property type="term" value="F:flavin adenine dinucleotide binding"/>
    <property type="evidence" value="ECO:0007669"/>
    <property type="project" value="InterPro"/>
</dbReference>
<evidence type="ECO:0000256" key="4">
    <source>
        <dbReference type="ARBA" id="ARBA00022630"/>
    </source>
</evidence>
<comment type="caution">
    <text evidence="21">The sequence shown here is derived from an EMBL/GenBank/DDBJ whole genome shotgun (WGS) entry which is preliminary data.</text>
</comment>
<sequence length="537" mass="60768">MKTVAVVGAGAGGIAAVKACLDEDLSPVCFEQSSNIGGLWFYRDDVPPGQGCVAKTTTANTSKELTAFSDFPMPRDFPNYPHHAEMQRYMELYADHFDVRRHVRFDHEVVGVTPAADYDDTGRWTVEVKDRKSGDVTREDFDAVMIANGHHWEPNRPRLDGEDVFKGRVIHSLQYRDHRGYEDKTVVVVGIGNTGGDIAMDLSRIAKRVYISTRRGAWIVRRIGGGGIPIDVVGIRRFIFDIMGRLPTGWLNSLTESFVNQAFDHDLYGLRPKHRFHEQHPTVNDDLPNRIACGTVIVKPNIAHLTAAGVQFDDGSCVDDVDVVVLATGYTFSFPFLSESILSVKDNMVELYRRVFPPHLKHPSLAVIGRMQQLGSVFPIVEMQSRWATRVFKGLCVLPSSDAMRAYIKQQHLEQERLHLPTLRHTMEVLWLPYLDELAREIGCRPNLARLMLIDPTLAMSCYFGPAAAYQFRLEGPGKWTEARETVLTTWERIYYPLNKKRAEELAQKRTRSGYGSYLKILAVLLVLVAVCIMWFR</sequence>
<evidence type="ECO:0000256" key="10">
    <source>
        <dbReference type="ARBA" id="ARBA00023002"/>
    </source>
</evidence>
<dbReference type="EC" id="1.-.-.-" evidence="19"/>
<dbReference type="InterPro" id="IPR000960">
    <property type="entry name" value="Flavin_mOase"/>
</dbReference>
<evidence type="ECO:0000256" key="17">
    <source>
        <dbReference type="ARBA" id="ARBA00049443"/>
    </source>
</evidence>
<accession>A0AAD9NM94</accession>
<dbReference type="PANTHER" id="PTHR23023">
    <property type="entry name" value="DIMETHYLANILINE MONOOXYGENASE"/>
    <property type="match status" value="1"/>
</dbReference>
<evidence type="ECO:0000256" key="5">
    <source>
        <dbReference type="ARBA" id="ARBA00022692"/>
    </source>
</evidence>
<comment type="cofactor">
    <cofactor evidence="1 18 19">
        <name>FAD</name>
        <dbReference type="ChEBI" id="CHEBI:57692"/>
    </cofactor>
</comment>
<comment type="catalytic activity">
    <reaction evidence="15">
        <text>hypotaurine + NADPH + O2 + H(+) = taurine + NADP(+) + H2O</text>
        <dbReference type="Rhea" id="RHEA:69819"/>
        <dbReference type="ChEBI" id="CHEBI:15377"/>
        <dbReference type="ChEBI" id="CHEBI:15378"/>
        <dbReference type="ChEBI" id="CHEBI:15379"/>
        <dbReference type="ChEBI" id="CHEBI:57783"/>
        <dbReference type="ChEBI" id="CHEBI:57853"/>
        <dbReference type="ChEBI" id="CHEBI:58349"/>
        <dbReference type="ChEBI" id="CHEBI:507393"/>
        <dbReference type="EC" id="1.14.13.8"/>
    </reaction>
    <physiologicalReaction direction="left-to-right" evidence="15">
        <dbReference type="Rhea" id="RHEA:69820"/>
    </physiologicalReaction>
</comment>
<dbReference type="InterPro" id="IPR050346">
    <property type="entry name" value="FMO-like"/>
</dbReference>
<evidence type="ECO:0000256" key="11">
    <source>
        <dbReference type="ARBA" id="ARBA00023033"/>
    </source>
</evidence>
<proteinExistence type="inferred from homology"/>
<evidence type="ECO:0000256" key="20">
    <source>
        <dbReference type="SAM" id="Phobius"/>
    </source>
</evidence>
<comment type="catalytic activity">
    <reaction evidence="14">
        <text>hypotaurine + NADH + O2 + H(+) = taurine + NAD(+) + H2O</text>
        <dbReference type="Rhea" id="RHEA:74111"/>
        <dbReference type="ChEBI" id="CHEBI:15377"/>
        <dbReference type="ChEBI" id="CHEBI:15378"/>
        <dbReference type="ChEBI" id="CHEBI:15379"/>
        <dbReference type="ChEBI" id="CHEBI:57540"/>
        <dbReference type="ChEBI" id="CHEBI:57853"/>
        <dbReference type="ChEBI" id="CHEBI:57945"/>
        <dbReference type="ChEBI" id="CHEBI:507393"/>
        <dbReference type="EC" id="1.14.13.8"/>
    </reaction>
    <physiologicalReaction direction="left-to-right" evidence="14">
        <dbReference type="Rhea" id="RHEA:74112"/>
    </physiologicalReaction>
</comment>
<keyword evidence="11 18" id="KW-0503">Monooxygenase</keyword>
<dbReference type="SUPFAM" id="SSF51905">
    <property type="entry name" value="FAD/NAD(P)-binding domain"/>
    <property type="match status" value="2"/>
</dbReference>
<evidence type="ECO:0000256" key="9">
    <source>
        <dbReference type="ARBA" id="ARBA00022989"/>
    </source>
</evidence>
<keyword evidence="7 18" id="KW-0274">FAD</keyword>
<feature type="transmembrane region" description="Helical" evidence="20">
    <location>
        <begin position="518"/>
        <end position="536"/>
    </location>
</feature>
<evidence type="ECO:0000256" key="3">
    <source>
        <dbReference type="ARBA" id="ARBA00009183"/>
    </source>
</evidence>
<protein>
    <recommendedName>
        <fullName evidence="19">Flavin-containing monooxygenase</fullName>
        <ecNumber evidence="19">1.-.-.-</ecNumber>
    </recommendedName>
</protein>
<dbReference type="EMBL" id="JAODUO010000728">
    <property type="protein sequence ID" value="KAK2175477.1"/>
    <property type="molecule type" value="Genomic_DNA"/>
</dbReference>
<keyword evidence="6 18" id="KW-0256">Endoplasmic reticulum</keyword>
<comment type="catalytic activity">
    <reaction evidence="17">
        <text>N,N-dimethylaniline + NADPH + O2 + H(+) = N,N-dimethylaniline N-oxide + NADP(+) + H2O</text>
        <dbReference type="Rhea" id="RHEA:24468"/>
        <dbReference type="ChEBI" id="CHEBI:15377"/>
        <dbReference type="ChEBI" id="CHEBI:15378"/>
        <dbReference type="ChEBI" id="CHEBI:15379"/>
        <dbReference type="ChEBI" id="CHEBI:16269"/>
        <dbReference type="ChEBI" id="CHEBI:17735"/>
        <dbReference type="ChEBI" id="CHEBI:57783"/>
        <dbReference type="ChEBI" id="CHEBI:58349"/>
        <dbReference type="EC" id="1.14.13.8"/>
    </reaction>
    <physiologicalReaction direction="left-to-right" evidence="17">
        <dbReference type="Rhea" id="RHEA:24469"/>
    </physiologicalReaction>
</comment>
<comment type="catalytic activity">
    <reaction evidence="16">
        <text>trimethylamine + NADPH + O2 = trimethylamine N-oxide + NADP(+) + H2O</text>
        <dbReference type="Rhea" id="RHEA:31979"/>
        <dbReference type="ChEBI" id="CHEBI:15377"/>
        <dbReference type="ChEBI" id="CHEBI:15379"/>
        <dbReference type="ChEBI" id="CHEBI:15724"/>
        <dbReference type="ChEBI" id="CHEBI:57783"/>
        <dbReference type="ChEBI" id="CHEBI:58349"/>
        <dbReference type="ChEBI" id="CHEBI:58389"/>
        <dbReference type="EC" id="1.14.13.148"/>
    </reaction>
    <physiologicalReaction direction="left-to-right" evidence="16">
        <dbReference type="Rhea" id="RHEA:31980"/>
    </physiologicalReaction>
</comment>
<evidence type="ECO:0000256" key="7">
    <source>
        <dbReference type="ARBA" id="ARBA00022827"/>
    </source>
</evidence>
<dbReference type="PRINTS" id="PR00370">
    <property type="entry name" value="FMOXYGENASE"/>
</dbReference>
<keyword evidence="9 20" id="KW-1133">Transmembrane helix</keyword>
<evidence type="ECO:0000256" key="13">
    <source>
        <dbReference type="ARBA" id="ARBA00045957"/>
    </source>
</evidence>
<keyword evidence="12 18" id="KW-0472">Membrane</keyword>
<dbReference type="AlphaFoldDB" id="A0AAD9NM94"/>
<dbReference type="PIRSF" id="PIRSF000332">
    <property type="entry name" value="FMO"/>
    <property type="match status" value="1"/>
</dbReference>
<comment type="function">
    <text evidence="13">Broad spectrum monooxygenase that catalyzes the oxygenation of a wide variety of nitrogen- and sulfur-containing compounds including xenobiotics. Catalyzes the S-oxygenation of hypotaurine to produce taurine, an organic osmolyte involved in cell volume regulation as well as a variety of cytoprotective and developmental processes. In vitro, catalyzes the N-oxygenation of trimethylamine (TMA) to produce trimethylamine N-oxide (TMAO) and could therefore participate to the detoxification of this compound that is generated by the action of gut microbiota from dietary precursors such as choline, choline containing compounds, betaine or L-carnitine.</text>
</comment>
<dbReference type="GO" id="GO:0050661">
    <property type="term" value="F:NADP binding"/>
    <property type="evidence" value="ECO:0007669"/>
    <property type="project" value="InterPro"/>
</dbReference>
<keyword evidence="22" id="KW-1185">Reference proteome</keyword>
<comment type="subcellular location">
    <subcellularLocation>
        <location evidence="2">Endoplasmic reticulum membrane</location>
        <topology evidence="2">Single-pass membrane protein</topology>
    </subcellularLocation>
</comment>
<evidence type="ECO:0000256" key="15">
    <source>
        <dbReference type="ARBA" id="ARBA00048041"/>
    </source>
</evidence>
<dbReference type="Gene3D" id="3.50.50.60">
    <property type="entry name" value="FAD/NAD(P)-binding domain"/>
    <property type="match status" value="1"/>
</dbReference>
<evidence type="ECO:0000256" key="8">
    <source>
        <dbReference type="ARBA" id="ARBA00022857"/>
    </source>
</evidence>
<dbReference type="FunFam" id="3.50.50.60:FF:000159">
    <property type="entry name" value="Dimethylaniline monooxygenase [N-oxide-forming]"/>
    <property type="match status" value="1"/>
</dbReference>
<keyword evidence="10 18" id="KW-0560">Oxidoreductase</keyword>
<dbReference type="GO" id="GO:0004499">
    <property type="term" value="F:N,N-dimethylaniline monooxygenase activity"/>
    <property type="evidence" value="ECO:0007669"/>
    <property type="project" value="UniProtKB-UniRule"/>
</dbReference>
<name>A0AAD9NM94_RIDPI</name>
<dbReference type="PRINTS" id="PR01121">
    <property type="entry name" value="FMOXYGENASE1"/>
</dbReference>
<evidence type="ECO:0000256" key="14">
    <source>
        <dbReference type="ARBA" id="ARBA00047338"/>
    </source>
</evidence>
<gene>
    <name evidence="21" type="ORF">NP493_729g01053</name>
</gene>
<evidence type="ECO:0000256" key="12">
    <source>
        <dbReference type="ARBA" id="ARBA00023136"/>
    </source>
</evidence>
<keyword evidence="8 18" id="KW-0521">NADP</keyword>
<dbReference type="Proteomes" id="UP001209878">
    <property type="component" value="Unassembled WGS sequence"/>
</dbReference>
<dbReference type="GO" id="GO:0005789">
    <property type="term" value="C:endoplasmic reticulum membrane"/>
    <property type="evidence" value="ECO:0007669"/>
    <property type="project" value="UniProtKB-SubCell"/>
</dbReference>
<evidence type="ECO:0000256" key="2">
    <source>
        <dbReference type="ARBA" id="ARBA00004389"/>
    </source>
</evidence>
<evidence type="ECO:0000256" key="1">
    <source>
        <dbReference type="ARBA" id="ARBA00001974"/>
    </source>
</evidence>
<keyword evidence="5 20" id="KW-0812">Transmembrane</keyword>
<dbReference type="InterPro" id="IPR036188">
    <property type="entry name" value="FAD/NAD-bd_sf"/>
</dbReference>
<reference evidence="21" key="1">
    <citation type="journal article" date="2023" name="Mol. Biol. Evol.">
        <title>Third-Generation Sequencing Reveals the Adaptive Role of the Epigenome in Three Deep-Sea Polychaetes.</title>
        <authorList>
            <person name="Perez M."/>
            <person name="Aroh O."/>
            <person name="Sun Y."/>
            <person name="Lan Y."/>
            <person name="Juniper S.K."/>
            <person name="Young C.R."/>
            <person name="Angers B."/>
            <person name="Qian P.Y."/>
        </authorList>
    </citation>
    <scope>NUCLEOTIDE SEQUENCE</scope>
    <source>
        <strain evidence="21">R07B-5</strain>
    </source>
</reference>
<evidence type="ECO:0000256" key="16">
    <source>
        <dbReference type="ARBA" id="ARBA00048088"/>
    </source>
</evidence>
<keyword evidence="4 18" id="KW-0285">Flavoprotein</keyword>
<dbReference type="InterPro" id="IPR020946">
    <property type="entry name" value="Flavin_mOase-like"/>
</dbReference>
<evidence type="ECO:0000256" key="6">
    <source>
        <dbReference type="ARBA" id="ARBA00022824"/>
    </source>
</evidence>
<dbReference type="InterPro" id="IPR002253">
    <property type="entry name" value="Flavin_mOase_1"/>
</dbReference>
<organism evidence="21 22">
    <name type="scientific">Ridgeia piscesae</name>
    <name type="common">Tubeworm</name>
    <dbReference type="NCBI Taxonomy" id="27915"/>
    <lineage>
        <taxon>Eukaryota</taxon>
        <taxon>Metazoa</taxon>
        <taxon>Spiralia</taxon>
        <taxon>Lophotrochozoa</taxon>
        <taxon>Annelida</taxon>
        <taxon>Polychaeta</taxon>
        <taxon>Sedentaria</taxon>
        <taxon>Canalipalpata</taxon>
        <taxon>Sabellida</taxon>
        <taxon>Siboglinidae</taxon>
        <taxon>Ridgeia</taxon>
    </lineage>
</organism>
<dbReference type="GO" id="GO:0034899">
    <property type="term" value="F:trimethylamine monooxygenase activity"/>
    <property type="evidence" value="ECO:0007669"/>
    <property type="project" value="UniProtKB-EC"/>
</dbReference>
<comment type="similarity">
    <text evidence="3 18 19">Belongs to the FMO family.</text>
</comment>
<evidence type="ECO:0000256" key="19">
    <source>
        <dbReference type="RuleBase" id="RU361177"/>
    </source>
</evidence>
<evidence type="ECO:0000313" key="21">
    <source>
        <dbReference type="EMBL" id="KAK2175477.1"/>
    </source>
</evidence>
<evidence type="ECO:0000256" key="18">
    <source>
        <dbReference type="PIRNR" id="PIRNR000332"/>
    </source>
</evidence>
<evidence type="ECO:0000313" key="22">
    <source>
        <dbReference type="Proteomes" id="UP001209878"/>
    </source>
</evidence>